<dbReference type="AlphaFoldDB" id="A0A419QXV6"/>
<proteinExistence type="predicted"/>
<dbReference type="RefSeq" id="WP_120112055.1">
    <property type="nucleotide sequence ID" value="NZ_RAHJ01000022.1"/>
</dbReference>
<organism evidence="2 3">
    <name type="scientific">Tsuneonella suprasediminis</name>
    <dbReference type="NCBI Taxonomy" id="2306996"/>
    <lineage>
        <taxon>Bacteria</taxon>
        <taxon>Pseudomonadati</taxon>
        <taxon>Pseudomonadota</taxon>
        <taxon>Alphaproteobacteria</taxon>
        <taxon>Sphingomonadales</taxon>
        <taxon>Erythrobacteraceae</taxon>
        <taxon>Tsuneonella</taxon>
    </lineage>
</organism>
<protein>
    <submittedName>
        <fullName evidence="2">Helix-turn-helix domain-containing protein</fullName>
    </submittedName>
</protein>
<comment type="caution">
    <text evidence="2">The sequence shown here is derived from an EMBL/GenBank/DDBJ whole genome shotgun (WGS) entry which is preliminary data.</text>
</comment>
<feature type="domain" description="HTH cro/C1-type" evidence="1">
    <location>
        <begin position="17"/>
        <end position="72"/>
    </location>
</feature>
<dbReference type="GO" id="GO:0003677">
    <property type="term" value="F:DNA binding"/>
    <property type="evidence" value="ECO:0007669"/>
    <property type="project" value="InterPro"/>
</dbReference>
<dbReference type="CDD" id="cd00093">
    <property type="entry name" value="HTH_XRE"/>
    <property type="match status" value="1"/>
</dbReference>
<dbReference type="Proteomes" id="UP000284322">
    <property type="component" value="Unassembled WGS sequence"/>
</dbReference>
<dbReference type="Gene3D" id="1.10.260.40">
    <property type="entry name" value="lambda repressor-like DNA-binding domains"/>
    <property type="match status" value="1"/>
</dbReference>
<evidence type="ECO:0000313" key="3">
    <source>
        <dbReference type="Proteomes" id="UP000284322"/>
    </source>
</evidence>
<dbReference type="PROSITE" id="PS50943">
    <property type="entry name" value="HTH_CROC1"/>
    <property type="match status" value="1"/>
</dbReference>
<reference evidence="2 3" key="1">
    <citation type="submission" date="2018-09" db="EMBL/GenBank/DDBJ databases">
        <title>Altererythrobacter sp.Ery1 and Ery12, the genome sequencing of novel strains in genus Alterythrobacter.</title>
        <authorList>
            <person name="Cheng H."/>
            <person name="Wu Y.-H."/>
            <person name="Fang C."/>
            <person name="Xu X.-W."/>
        </authorList>
    </citation>
    <scope>NUCLEOTIDE SEQUENCE [LARGE SCALE GENOMIC DNA]</scope>
    <source>
        <strain evidence="2 3">Ery12</strain>
    </source>
</reference>
<evidence type="ECO:0000259" key="1">
    <source>
        <dbReference type="PROSITE" id="PS50943"/>
    </source>
</evidence>
<keyword evidence="3" id="KW-1185">Reference proteome</keyword>
<dbReference type="Pfam" id="PF01381">
    <property type="entry name" value="HTH_3"/>
    <property type="match status" value="1"/>
</dbReference>
<accession>A0A419QXV6</accession>
<dbReference type="SUPFAM" id="SSF47413">
    <property type="entry name" value="lambda repressor-like DNA-binding domains"/>
    <property type="match status" value="1"/>
</dbReference>
<gene>
    <name evidence="2" type="ORF">D6858_14205</name>
</gene>
<dbReference type="EMBL" id="RAHJ01000022">
    <property type="protein sequence ID" value="RJX65474.1"/>
    <property type="molecule type" value="Genomic_DNA"/>
</dbReference>
<dbReference type="OrthoDB" id="6994865at2"/>
<dbReference type="SMART" id="SM00530">
    <property type="entry name" value="HTH_XRE"/>
    <property type="match status" value="1"/>
</dbReference>
<evidence type="ECO:0000313" key="2">
    <source>
        <dbReference type="EMBL" id="RJX65474.1"/>
    </source>
</evidence>
<dbReference type="InterPro" id="IPR001387">
    <property type="entry name" value="Cro/C1-type_HTH"/>
</dbReference>
<sequence length="332" mass="38080">MTDWPIDWRATVDEAIRRRKEEGLSQRSLAALASVSLPTVNAFEQGQINLRFERVIAILEALDLFVRPADEGSFESFLHDSRRRWEDLVAPLPSDHPSRQPLGHSEQTYAILGLEDVPPPSQLRELLTDIPRSSGWTPFWVPTRPDLRPVIEDGALECWLGRPDTDRHFRDAAHSDFWRVTRDPFAYLQRGYQEDGPDNLEPGTIFDLTLPIWRTAEFFLHAMNFARLLGASDTTEIRFVARYTGLEGRTLITWAKPLLRDVLDHRLRARSHKVELTTAAQVSDLERSLEDVVHDFVEPLYERFDGYRPSIEMVANQLSELKRQPGFGARGG</sequence>
<name>A0A419QXV6_9SPHN</name>
<dbReference type="InterPro" id="IPR010982">
    <property type="entry name" value="Lambda_DNA-bd_dom_sf"/>
</dbReference>